<reference evidence="1 2" key="1">
    <citation type="submission" date="2017-11" db="EMBL/GenBank/DDBJ databases">
        <title>The genome of Rhizophagus clarus HR1 reveals common genetic basis of auxotrophy among arbuscular mycorrhizal fungi.</title>
        <authorList>
            <person name="Kobayashi Y."/>
        </authorList>
    </citation>
    <scope>NUCLEOTIDE SEQUENCE [LARGE SCALE GENOMIC DNA]</scope>
    <source>
        <strain evidence="1 2">HR1</strain>
    </source>
</reference>
<proteinExistence type="predicted"/>
<keyword evidence="2" id="KW-1185">Reference proteome</keyword>
<dbReference type="Proteomes" id="UP000247702">
    <property type="component" value="Unassembled WGS sequence"/>
</dbReference>
<organism evidence="1 2">
    <name type="scientific">Rhizophagus clarus</name>
    <dbReference type="NCBI Taxonomy" id="94130"/>
    <lineage>
        <taxon>Eukaryota</taxon>
        <taxon>Fungi</taxon>
        <taxon>Fungi incertae sedis</taxon>
        <taxon>Mucoromycota</taxon>
        <taxon>Glomeromycotina</taxon>
        <taxon>Glomeromycetes</taxon>
        <taxon>Glomerales</taxon>
        <taxon>Glomeraceae</taxon>
        <taxon>Rhizophagus</taxon>
    </lineage>
</organism>
<evidence type="ECO:0000313" key="1">
    <source>
        <dbReference type="EMBL" id="GBC10432.1"/>
    </source>
</evidence>
<sequence length="71" mass="8313">MLVKKRNVILTLDKSDLVYNDDNEIVQLQKRLIHMVKGTKPLHDTRFAYRNLSEVNMMVNMTVNITVPPRC</sequence>
<dbReference type="AlphaFoldDB" id="A0A2Z6SIX0"/>
<comment type="caution">
    <text evidence="1">The sequence shown here is derived from an EMBL/GenBank/DDBJ whole genome shotgun (WGS) entry which is preliminary data.</text>
</comment>
<accession>A0A2Z6SIX0</accession>
<dbReference type="EMBL" id="BEXD01004384">
    <property type="protein sequence ID" value="GBC10432.1"/>
    <property type="molecule type" value="Genomic_DNA"/>
</dbReference>
<name>A0A2Z6SIX0_9GLOM</name>
<gene>
    <name evidence="1" type="ORF">RclHR1_09620005</name>
</gene>
<evidence type="ECO:0000313" key="2">
    <source>
        <dbReference type="Proteomes" id="UP000247702"/>
    </source>
</evidence>
<protein>
    <submittedName>
        <fullName evidence="1">Uncharacterized protein</fullName>
    </submittedName>
</protein>